<evidence type="ECO:0000256" key="2">
    <source>
        <dbReference type="SAM" id="SignalP"/>
    </source>
</evidence>
<dbReference type="EMBL" id="AQGV01000012">
    <property type="protein sequence ID" value="MBE0367573.1"/>
    <property type="molecule type" value="Genomic_DNA"/>
</dbReference>
<protein>
    <recommendedName>
        <fullName evidence="5">Collagenase</fullName>
    </recommendedName>
</protein>
<dbReference type="Gene3D" id="2.60.120.380">
    <property type="match status" value="1"/>
</dbReference>
<evidence type="ECO:0000313" key="3">
    <source>
        <dbReference type="EMBL" id="MBE0367573.1"/>
    </source>
</evidence>
<reference evidence="3 4" key="1">
    <citation type="submission" date="2015-03" db="EMBL/GenBank/DDBJ databases">
        <title>Genome sequence of Pseudoalteromonas aurantia.</title>
        <authorList>
            <person name="Xie B.-B."/>
            <person name="Rong J.-C."/>
            <person name="Qin Q.-L."/>
            <person name="Zhang Y.-Z."/>
        </authorList>
    </citation>
    <scope>NUCLEOTIDE SEQUENCE [LARGE SCALE GENOMIC DNA]</scope>
    <source>
        <strain evidence="3 4">208</strain>
    </source>
</reference>
<dbReference type="Gene3D" id="1.10.390.20">
    <property type="match status" value="1"/>
</dbReference>
<name>A0ABR9E9A5_9GAMM</name>
<feature type="signal peptide" evidence="2">
    <location>
        <begin position="1"/>
        <end position="23"/>
    </location>
</feature>
<dbReference type="Pfam" id="PF01752">
    <property type="entry name" value="Peptidase_M9"/>
    <property type="match status" value="1"/>
</dbReference>
<dbReference type="InterPro" id="IPR002169">
    <property type="entry name" value="Peptidase_M9A/M9B"/>
</dbReference>
<dbReference type="Gene3D" id="4.10.1080.10">
    <property type="entry name" value="TSP type-3 repeat"/>
    <property type="match status" value="1"/>
</dbReference>
<evidence type="ECO:0000256" key="1">
    <source>
        <dbReference type="SAM" id="MobiDB-lite"/>
    </source>
</evidence>
<comment type="caution">
    <text evidence="3">The sequence shown here is derived from an EMBL/GenBank/DDBJ whole genome shotgun (WGS) entry which is preliminary data.</text>
</comment>
<dbReference type="Proteomes" id="UP000615755">
    <property type="component" value="Unassembled WGS sequence"/>
</dbReference>
<accession>A0ABR9E9A5</accession>
<dbReference type="Gene3D" id="3.40.30.160">
    <property type="entry name" value="Collagenase ColT, N-terminal domain"/>
    <property type="match status" value="1"/>
</dbReference>
<feature type="compositionally biased region" description="Acidic residues" evidence="1">
    <location>
        <begin position="1048"/>
        <end position="1060"/>
    </location>
</feature>
<proteinExistence type="predicted"/>
<keyword evidence="2" id="KW-0732">Signal</keyword>
<feature type="region of interest" description="Disordered" evidence="1">
    <location>
        <begin position="1040"/>
        <end position="1111"/>
    </location>
</feature>
<sequence>MKKSVLASAVLLSLSSNITLANAQCGDPTLPRQGEVSANQTHCITNYGHYFYVEVPYENSQLVISTSGGTYNGIDAAISLYEGNHWSGTVTQRSDTADTNTEQVSETSRAGRRYFKIDGNIAQTTLRVDITGGDIPPPLGDYIIYNTNVSVNLPNPAISSKSQYGSIIPTILAAKYADFEALAGAANDPLTDVLEAIHYLADADDIADPDLNQLLYFLGSYKFYAQAITTTEASNLNTAMQAVAKMTAFLSPTGSVIQEGYAKAINNFQRGNGANHFKDQLPHILAAIQYHSLQTDPFKANNASDAMMEMLGAVANAAMYGDPAAQNAINERILDVMSVIRSFAVLGETAIDLRWSKESDRKWIVPHSYIALGKIATIATDEAKARFDSIVLETHEKLIAWLSTETIETMTTKKYLDSAKRLCESTDPLFGHCIVPPKESDILTVTHKCSDTVTIRAQSTISQSILNKSCAEMATQETEFHAFFNTQGSPVANDKNTTLEVVVFSSPDEYKKYAPEFFDNVDTDNGGIYLEGTPEKEGNQARFLAMQCPDAWVGKSCQYEDQIYNLRHEYVHYLDGRYVKVGGFNYYNYNVSWSEGMAEYLANGTDFARTLESVKGKVIPPLYNLLFMAYGYDDLYQWSYFAMRYLDEQHNSDMHLLKDALRNGSKEGYVSSLKAVAQRSQADFEAFVMANSEAIAAKAEVIPDAGKIGSCDLTQQYVRPVDANNTDYTITNNTDTPVSIFWIDNKKGTANFAKNYKTLGQGDTYNATNWREFDRIMLSDNNLNCLGVASLKSAGNTFTINADLVKDVVPETLPAQHALGSCELVKPHIIGDEAHQFSITNTTDYPVRLFRIDNLTGKPKYESAADGFDYGYGTLQKGQSYTSDIWYANRRFMITDARLNCLSVGVLDNPTGNFTIDEAMVANAKSPEVLPAANQLGSCDLMEKHLTGPFEADFKFTNTTDTTVRIYRVDNGTGALSDSFEFKTLAQGETYSSADSWKWFGNRRAAITTQSGQCLAVAVMSEENTLNNYMITNDILDNGNGNGNNNDTDGDGVIDSEDAFPNDPTETKDTDGDGFGDNKDAFPSDSSEWLDSDGDGMGDNSDPFPNDPNNGAIQDCGAATINYGQLTLGKNECVAGGRNSFYVWVAADNTTLTLQSQGGEGDVGIYFNADTWASKANAQNKSGEAGTAQSLVVTANRGWRYITLNTNSTFKGVTFSVKAE</sequence>
<evidence type="ECO:0000313" key="4">
    <source>
        <dbReference type="Proteomes" id="UP000615755"/>
    </source>
</evidence>
<dbReference type="RefSeq" id="WP_192506986.1">
    <property type="nucleotide sequence ID" value="NZ_AQGV01000012.1"/>
</dbReference>
<organism evidence="3 4">
    <name type="scientific">Pseudoalteromonas aurantia 208</name>
    <dbReference type="NCBI Taxonomy" id="1314867"/>
    <lineage>
        <taxon>Bacteria</taxon>
        <taxon>Pseudomonadati</taxon>
        <taxon>Pseudomonadota</taxon>
        <taxon>Gammaproteobacteria</taxon>
        <taxon>Alteromonadales</taxon>
        <taxon>Pseudoalteromonadaceae</taxon>
        <taxon>Pseudoalteromonas</taxon>
    </lineage>
</organism>
<gene>
    <name evidence="3" type="ORF">PAUR_a0956</name>
</gene>
<feature type="chain" id="PRO_5046856011" description="Collagenase" evidence="2">
    <location>
        <begin position="24"/>
        <end position="1220"/>
    </location>
</feature>
<dbReference type="SUPFAM" id="SSF103647">
    <property type="entry name" value="TSP type-3 repeat"/>
    <property type="match status" value="1"/>
</dbReference>
<dbReference type="InterPro" id="IPR028974">
    <property type="entry name" value="TSP_type-3_rpt"/>
</dbReference>
<feature type="compositionally biased region" description="Basic and acidic residues" evidence="1">
    <location>
        <begin position="1065"/>
        <end position="1082"/>
    </location>
</feature>
<evidence type="ECO:0008006" key="5">
    <source>
        <dbReference type="Google" id="ProtNLM"/>
    </source>
</evidence>
<keyword evidence="4" id="KW-1185">Reference proteome</keyword>
<feature type="compositionally biased region" description="Low complexity" evidence="1">
    <location>
        <begin position="1098"/>
        <end position="1110"/>
    </location>
</feature>